<sequence length="186" mass="20760">MAAATAVLRSQDCLRQHHIHPHRDTRGNTSFFPNTNTNTFRSRRRKRSPTGLASNGRDECRNRVPDRKDTSFSVKNLVMGQVKILKRGEPLPEKNDQQAEMTVADKLGFVARDDEELILCSTDRLGPDPDMVQKQIKGSDFYAGSGPIVASPHPSSLPFPALLAKKEKKSDAATMDLLRLLRLDLP</sequence>
<dbReference type="Proteomes" id="UP001060085">
    <property type="component" value="Linkage Group LG03"/>
</dbReference>
<gene>
    <name evidence="1" type="ORF">M9H77_14830</name>
</gene>
<evidence type="ECO:0000313" key="1">
    <source>
        <dbReference type="EMBL" id="KAI5674466.1"/>
    </source>
</evidence>
<proteinExistence type="predicted"/>
<dbReference type="EMBL" id="CM044703">
    <property type="protein sequence ID" value="KAI5674466.1"/>
    <property type="molecule type" value="Genomic_DNA"/>
</dbReference>
<evidence type="ECO:0000313" key="2">
    <source>
        <dbReference type="Proteomes" id="UP001060085"/>
    </source>
</evidence>
<protein>
    <submittedName>
        <fullName evidence="1">Uncharacterized protein</fullName>
    </submittedName>
</protein>
<organism evidence="1 2">
    <name type="scientific">Catharanthus roseus</name>
    <name type="common">Madagascar periwinkle</name>
    <name type="synonym">Vinca rosea</name>
    <dbReference type="NCBI Taxonomy" id="4058"/>
    <lineage>
        <taxon>Eukaryota</taxon>
        <taxon>Viridiplantae</taxon>
        <taxon>Streptophyta</taxon>
        <taxon>Embryophyta</taxon>
        <taxon>Tracheophyta</taxon>
        <taxon>Spermatophyta</taxon>
        <taxon>Magnoliopsida</taxon>
        <taxon>eudicotyledons</taxon>
        <taxon>Gunneridae</taxon>
        <taxon>Pentapetalae</taxon>
        <taxon>asterids</taxon>
        <taxon>lamiids</taxon>
        <taxon>Gentianales</taxon>
        <taxon>Apocynaceae</taxon>
        <taxon>Rauvolfioideae</taxon>
        <taxon>Vinceae</taxon>
        <taxon>Catharanthinae</taxon>
        <taxon>Catharanthus</taxon>
    </lineage>
</organism>
<comment type="caution">
    <text evidence="1">The sequence shown here is derived from an EMBL/GenBank/DDBJ whole genome shotgun (WGS) entry which is preliminary data.</text>
</comment>
<accession>A0ACC0BP89</accession>
<reference evidence="2" key="1">
    <citation type="journal article" date="2023" name="Nat. Plants">
        <title>Single-cell RNA sequencing provides a high-resolution roadmap for understanding the multicellular compartmentation of specialized metabolism.</title>
        <authorList>
            <person name="Sun S."/>
            <person name="Shen X."/>
            <person name="Li Y."/>
            <person name="Li Y."/>
            <person name="Wang S."/>
            <person name="Li R."/>
            <person name="Zhang H."/>
            <person name="Shen G."/>
            <person name="Guo B."/>
            <person name="Wei J."/>
            <person name="Xu J."/>
            <person name="St-Pierre B."/>
            <person name="Chen S."/>
            <person name="Sun C."/>
        </authorList>
    </citation>
    <scope>NUCLEOTIDE SEQUENCE [LARGE SCALE GENOMIC DNA]</scope>
</reference>
<name>A0ACC0BP89_CATRO</name>
<keyword evidence="2" id="KW-1185">Reference proteome</keyword>